<gene>
    <name evidence="6" type="ORF">HU137_05560</name>
</gene>
<keyword evidence="2 5" id="KW-0812">Transmembrane</keyword>
<keyword evidence="3 5" id="KW-1133">Transmembrane helix</keyword>
<dbReference type="PANTHER" id="PTHR30386:SF26">
    <property type="entry name" value="TRANSPORT PROTEIN COMB"/>
    <property type="match status" value="1"/>
</dbReference>
<dbReference type="SUPFAM" id="SSF56954">
    <property type="entry name" value="Outer membrane efflux proteins (OEP)"/>
    <property type="match status" value="1"/>
</dbReference>
<evidence type="ECO:0000256" key="4">
    <source>
        <dbReference type="ARBA" id="ARBA00023136"/>
    </source>
</evidence>
<dbReference type="EMBL" id="JACDZE010000001">
    <property type="protein sequence ID" value="MBA5629236.1"/>
    <property type="molecule type" value="Genomic_DNA"/>
</dbReference>
<dbReference type="InterPro" id="IPR030190">
    <property type="entry name" value="MacA_alpha-hairpin_sf"/>
</dbReference>
<name>A0A838ZNG7_9FLAO</name>
<dbReference type="InterPro" id="IPR050739">
    <property type="entry name" value="MFP"/>
</dbReference>
<evidence type="ECO:0000256" key="5">
    <source>
        <dbReference type="SAM" id="Phobius"/>
    </source>
</evidence>
<sequence>MMEESSKVYDIRKRSDFVNDILNKTPSWILSWGNTFFLIFLLLLIFLTWFIKYPDVVRCEAEVTSEAPPIKLVSRTTGKIDSIFLKNNSLVKKGDWLLIINTKASIPDILELEKKLKYLNENISDVDKVFSVDFNYLDVGELQPSYNNFLRLIKKYRSYSTDNNYGNQSSINQSRISNLMSSISNLRNQKEIAFEEMQVSKLNLDRQKKMLEKGIVTKADYEISQSQYLQYQRQVQQYDNQIFQIQQDIELIRSNLQTLKQTDKDTHQDYDIDIANSIKEMTKSFEDWANTYALRASRDGKIQYLDDIYQNKFINIDSNLLSIINESEDKHTYRVTLKMPTNNSGKVKEGQLVNIKLNNYPYEEFGVLQGKVKAISEVVNEDYYFVEASLPNGLKTTYKKEIEPKNLIGTAEIITDDLRLTERFLHLLTKNFKN</sequence>
<keyword evidence="4 5" id="KW-0472">Membrane</keyword>
<comment type="caution">
    <text evidence="6">The sequence shown here is derived from an EMBL/GenBank/DDBJ whole genome shotgun (WGS) entry which is preliminary data.</text>
</comment>
<feature type="transmembrane region" description="Helical" evidence="5">
    <location>
        <begin position="29"/>
        <end position="51"/>
    </location>
</feature>
<reference evidence="6 7" key="1">
    <citation type="submission" date="2020-07" db="EMBL/GenBank/DDBJ databases">
        <title>Moheibacter lacus sp. nov., a member of the family Flavobacteriaceae isolated from freshwater lake sediment.</title>
        <authorList>
            <person name="Liu Y."/>
        </authorList>
    </citation>
    <scope>NUCLEOTIDE SEQUENCE [LARGE SCALE GENOMIC DNA]</scope>
    <source>
        <strain evidence="6 7">BDHS18</strain>
    </source>
</reference>
<dbReference type="AlphaFoldDB" id="A0A838ZNG7"/>
<dbReference type="GO" id="GO:0019898">
    <property type="term" value="C:extrinsic component of membrane"/>
    <property type="evidence" value="ECO:0007669"/>
    <property type="project" value="InterPro"/>
</dbReference>
<evidence type="ECO:0000313" key="7">
    <source>
        <dbReference type="Proteomes" id="UP000552241"/>
    </source>
</evidence>
<dbReference type="Gene3D" id="2.40.30.170">
    <property type="match status" value="1"/>
</dbReference>
<dbReference type="PANTHER" id="PTHR30386">
    <property type="entry name" value="MEMBRANE FUSION SUBUNIT OF EMRAB-TOLC MULTIDRUG EFFLUX PUMP"/>
    <property type="match status" value="1"/>
</dbReference>
<dbReference type="RefSeq" id="WP_182042799.1">
    <property type="nucleotide sequence ID" value="NZ_JACDZE010000001.1"/>
</dbReference>
<keyword evidence="7" id="KW-1185">Reference proteome</keyword>
<accession>A0A838ZNG7</accession>
<comment type="subcellular location">
    <subcellularLocation>
        <location evidence="1">Membrane</location>
        <topology evidence="1">Single-pass membrane protein</topology>
    </subcellularLocation>
</comment>
<dbReference type="GO" id="GO:1990961">
    <property type="term" value="P:xenobiotic detoxification by transmembrane export across the plasma membrane"/>
    <property type="evidence" value="ECO:0007669"/>
    <property type="project" value="InterPro"/>
</dbReference>
<evidence type="ECO:0000256" key="2">
    <source>
        <dbReference type="ARBA" id="ARBA00022692"/>
    </source>
</evidence>
<protein>
    <submittedName>
        <fullName evidence="6">HlyD family efflux transporter periplasmic adaptor subunit</fullName>
    </submittedName>
</protein>
<proteinExistence type="predicted"/>
<dbReference type="Gene3D" id="6.10.140.1990">
    <property type="match status" value="1"/>
</dbReference>
<organism evidence="6 7">
    <name type="scientific">Moheibacter lacus</name>
    <dbReference type="NCBI Taxonomy" id="2745851"/>
    <lineage>
        <taxon>Bacteria</taxon>
        <taxon>Pseudomonadati</taxon>
        <taxon>Bacteroidota</taxon>
        <taxon>Flavobacteriia</taxon>
        <taxon>Flavobacteriales</taxon>
        <taxon>Weeksellaceae</taxon>
        <taxon>Moheibacter</taxon>
    </lineage>
</organism>
<dbReference type="Proteomes" id="UP000552241">
    <property type="component" value="Unassembled WGS sequence"/>
</dbReference>
<evidence type="ECO:0000313" key="6">
    <source>
        <dbReference type="EMBL" id="MBA5629236.1"/>
    </source>
</evidence>
<dbReference type="GO" id="GO:1990195">
    <property type="term" value="C:macrolide transmembrane transporter complex"/>
    <property type="evidence" value="ECO:0007669"/>
    <property type="project" value="InterPro"/>
</dbReference>
<evidence type="ECO:0000256" key="3">
    <source>
        <dbReference type="ARBA" id="ARBA00022989"/>
    </source>
</evidence>
<evidence type="ECO:0000256" key="1">
    <source>
        <dbReference type="ARBA" id="ARBA00004167"/>
    </source>
</evidence>